<comment type="subunit">
    <text evidence="3">Monomer.</text>
</comment>
<dbReference type="PRINTS" id="PR00111">
    <property type="entry name" value="ABHYDROLASE"/>
</dbReference>
<comment type="pathway">
    <text evidence="3">Quinol/quinone metabolism; menaquinone biosynthesis.</text>
</comment>
<dbReference type="SUPFAM" id="SSF53474">
    <property type="entry name" value="alpha/beta-Hydrolases"/>
    <property type="match status" value="1"/>
</dbReference>
<reference evidence="6" key="1">
    <citation type="journal article" date="2019" name="Int. J. Syst. Evol. Microbiol.">
        <title>The Global Catalogue of Microorganisms (GCM) 10K type strain sequencing project: providing services to taxonomists for standard genome sequencing and annotation.</title>
        <authorList>
            <consortium name="The Broad Institute Genomics Platform"/>
            <consortium name="The Broad Institute Genome Sequencing Center for Infectious Disease"/>
            <person name="Wu L."/>
            <person name="Ma J."/>
        </authorList>
    </citation>
    <scope>NUCLEOTIDE SEQUENCE [LARGE SCALE GENOMIC DNA]</scope>
    <source>
        <strain evidence="6">CGMCC 1.14993</strain>
    </source>
</reference>
<dbReference type="Gene3D" id="3.40.50.1820">
    <property type="entry name" value="alpha/beta hydrolase"/>
    <property type="match status" value="1"/>
</dbReference>
<dbReference type="RefSeq" id="WP_235821558.1">
    <property type="nucleotide sequence ID" value="NZ_BMHB01000001.1"/>
</dbReference>
<dbReference type="UniPathway" id="UPA01057">
    <property type="reaction ID" value="UER00900"/>
</dbReference>
<dbReference type="Pfam" id="PF00561">
    <property type="entry name" value="Abhydrolase_1"/>
    <property type="match status" value="1"/>
</dbReference>
<proteinExistence type="inferred from homology"/>
<sequence length="284" mass="32228">MNMSNENGVSKITLNGVHYSYIEEGEGLTVLLLHGFTGTKKTWAELIKKLKQNFRVIAIDLLGHGETDSPDDPDRYVMEKAAKDLDDFLTKKQIDRIHLLGYSMGGRLALYFALNFQHRIQSLLLESCTAGLTSEDERLSRIKKDHQLASMLLNNGIKSFVEYWENIPLFSSQKQLSKSHQEKIRVGRLLQSPIGLSNSLKGMGTGNQPSLWDQLGTIEIRSLLICGEYDEKFCFIMGKMNEKFKNSEIKKIPHAGHAIHVEQSEIFATIVSEFFLKSEKEEMS</sequence>
<dbReference type="GO" id="GO:0009234">
    <property type="term" value="P:menaquinone biosynthetic process"/>
    <property type="evidence" value="ECO:0007669"/>
    <property type="project" value="UniProtKB-UniRule"/>
</dbReference>
<dbReference type="AlphaFoldDB" id="A0A8J3AHV0"/>
<protein>
    <recommendedName>
        <fullName evidence="3">Putative 2-succinyl-6-hydroxy-2,4-cyclohexadiene-1-carboxylate synthase</fullName>
        <shortName evidence="3">SHCHC synthase</shortName>
        <ecNumber evidence="3">4.2.99.20</ecNumber>
    </recommendedName>
</protein>
<dbReference type="Proteomes" id="UP000626244">
    <property type="component" value="Unassembled WGS sequence"/>
</dbReference>
<feature type="domain" description="AB hydrolase-1" evidence="4">
    <location>
        <begin position="29"/>
        <end position="262"/>
    </location>
</feature>
<dbReference type="UniPathway" id="UPA00079"/>
<dbReference type="EC" id="4.2.99.20" evidence="3"/>
<comment type="catalytic activity">
    <reaction evidence="3">
        <text>5-enolpyruvoyl-6-hydroxy-2-succinyl-cyclohex-3-ene-1-carboxylate = (1R,6R)-6-hydroxy-2-succinyl-cyclohexa-2,4-diene-1-carboxylate + pyruvate</text>
        <dbReference type="Rhea" id="RHEA:25597"/>
        <dbReference type="ChEBI" id="CHEBI:15361"/>
        <dbReference type="ChEBI" id="CHEBI:58689"/>
        <dbReference type="ChEBI" id="CHEBI:58818"/>
        <dbReference type="EC" id="4.2.99.20"/>
    </reaction>
</comment>
<comment type="pathway">
    <text evidence="3">Quinol/quinone metabolism; 1,4-dihydroxy-2-naphthoate biosynthesis; 1,4-dihydroxy-2-naphthoate from chorismate: step 3/7.</text>
</comment>
<gene>
    <name evidence="3 5" type="primary">menH</name>
    <name evidence="5" type="ORF">GCM10007380_00150</name>
</gene>
<comment type="similarity">
    <text evidence="3">Belongs to the AB hydrolase superfamily. MenH family.</text>
</comment>
<dbReference type="PANTHER" id="PTHR42916">
    <property type="entry name" value="2-SUCCINYL-5-ENOLPYRUVYL-6-HYDROXY-3-CYCLOHEXENE-1-CARBOXYLATE SYNTHASE"/>
    <property type="match status" value="1"/>
</dbReference>
<keyword evidence="6" id="KW-1185">Reference proteome</keyword>
<evidence type="ECO:0000256" key="3">
    <source>
        <dbReference type="HAMAP-Rule" id="MF_01660"/>
    </source>
</evidence>
<keyword evidence="1 3" id="KW-0474">Menaquinone biosynthesis</keyword>
<comment type="function">
    <text evidence="3">Catalyzes a proton abstraction reaction that results in 2,5-elimination of pyruvate from 2-succinyl-5-enolpyruvyl-6-hydroxy-3-cyclohexene-1-carboxylate (SEPHCHC) and the formation of 2-succinyl-6-hydroxy-2,4-cyclohexadiene-1-carboxylate (SHCHC).</text>
</comment>
<dbReference type="GO" id="GO:0070205">
    <property type="term" value="F:2-succinyl-6-hydroxy-2,4-cyclohexadiene-1-carboxylate synthase activity"/>
    <property type="evidence" value="ECO:0007669"/>
    <property type="project" value="UniProtKB-UniRule"/>
</dbReference>
<dbReference type="InterPro" id="IPR000073">
    <property type="entry name" value="AB_hydrolase_1"/>
</dbReference>
<dbReference type="InterPro" id="IPR022485">
    <property type="entry name" value="SHCHC_synthase_MenH"/>
</dbReference>
<dbReference type="HAMAP" id="MF_01660">
    <property type="entry name" value="MenH"/>
    <property type="match status" value="1"/>
</dbReference>
<dbReference type="NCBIfam" id="TIGR03695">
    <property type="entry name" value="menH_SHCHC"/>
    <property type="match status" value="1"/>
</dbReference>
<evidence type="ECO:0000259" key="4">
    <source>
        <dbReference type="Pfam" id="PF00561"/>
    </source>
</evidence>
<evidence type="ECO:0000256" key="1">
    <source>
        <dbReference type="ARBA" id="ARBA00022428"/>
    </source>
</evidence>
<evidence type="ECO:0000313" key="5">
    <source>
        <dbReference type="EMBL" id="GGI09911.1"/>
    </source>
</evidence>
<keyword evidence="2 3" id="KW-0456">Lyase</keyword>
<name>A0A8J3AHV0_9BACI</name>
<dbReference type="EMBL" id="BMHB01000001">
    <property type="protein sequence ID" value="GGI09911.1"/>
    <property type="molecule type" value="Genomic_DNA"/>
</dbReference>
<organism evidence="5 6">
    <name type="scientific">Gottfriedia solisilvae</name>
    <dbReference type="NCBI Taxonomy" id="1516104"/>
    <lineage>
        <taxon>Bacteria</taxon>
        <taxon>Bacillati</taxon>
        <taxon>Bacillota</taxon>
        <taxon>Bacilli</taxon>
        <taxon>Bacillales</taxon>
        <taxon>Bacillaceae</taxon>
        <taxon>Gottfriedia</taxon>
    </lineage>
</organism>
<evidence type="ECO:0000313" key="6">
    <source>
        <dbReference type="Proteomes" id="UP000626244"/>
    </source>
</evidence>
<dbReference type="PANTHER" id="PTHR42916:SF1">
    <property type="entry name" value="PROTEIN PHYLLO, CHLOROPLASTIC"/>
    <property type="match status" value="1"/>
</dbReference>
<comment type="caution">
    <text evidence="5">The sequence shown here is derived from an EMBL/GenBank/DDBJ whole genome shotgun (WGS) entry which is preliminary data.</text>
</comment>
<accession>A0A8J3AHV0</accession>
<evidence type="ECO:0000256" key="2">
    <source>
        <dbReference type="ARBA" id="ARBA00023239"/>
    </source>
</evidence>
<dbReference type="InterPro" id="IPR029058">
    <property type="entry name" value="AB_hydrolase_fold"/>
</dbReference>